<reference evidence="1 2" key="1">
    <citation type="submission" date="2023-11" db="EMBL/GenBank/DDBJ databases">
        <title>Actinomadura monticuli sp. nov., isolated from volcanic ash.</title>
        <authorList>
            <person name="Lee S.D."/>
            <person name="Yang H."/>
            <person name="Kim I.S."/>
        </authorList>
    </citation>
    <scope>NUCLEOTIDE SEQUENCE [LARGE SCALE GENOMIC DNA]</scope>
    <source>
        <strain evidence="1 2">DLS-62</strain>
    </source>
</reference>
<dbReference type="SUPFAM" id="SSF51735">
    <property type="entry name" value="NAD(P)-binding Rossmann-fold domains"/>
    <property type="match status" value="1"/>
</dbReference>
<dbReference type="EMBL" id="JAXCEI010000021">
    <property type="protein sequence ID" value="MFA1543765.1"/>
    <property type="molecule type" value="Genomic_DNA"/>
</dbReference>
<organism evidence="1 2">
    <name type="scientific">Actinomadura monticuli</name>
    <dbReference type="NCBI Taxonomy" id="3097367"/>
    <lineage>
        <taxon>Bacteria</taxon>
        <taxon>Bacillati</taxon>
        <taxon>Actinomycetota</taxon>
        <taxon>Actinomycetes</taxon>
        <taxon>Streptosporangiales</taxon>
        <taxon>Thermomonosporaceae</taxon>
        <taxon>Actinomadura</taxon>
    </lineage>
</organism>
<protein>
    <submittedName>
        <fullName evidence="1">Ornithine cyclodeaminase family protein</fullName>
    </submittedName>
</protein>
<dbReference type="PIRSF" id="PIRSF001439">
    <property type="entry name" value="CryM"/>
    <property type="match status" value="1"/>
</dbReference>
<comment type="caution">
    <text evidence="1">The sequence shown here is derived from an EMBL/GenBank/DDBJ whole genome shotgun (WGS) entry which is preliminary data.</text>
</comment>
<dbReference type="Gene3D" id="3.40.50.720">
    <property type="entry name" value="NAD(P)-binding Rossmann-like Domain"/>
    <property type="match status" value="1"/>
</dbReference>
<proteinExistence type="predicted"/>
<dbReference type="Gene3D" id="3.30.1780.10">
    <property type="entry name" value="ornithine cyclodeaminase, domain 1"/>
    <property type="match status" value="1"/>
</dbReference>
<dbReference type="PANTHER" id="PTHR13812:SF19">
    <property type="entry name" value="KETIMINE REDUCTASE MU-CRYSTALLIN"/>
    <property type="match status" value="1"/>
</dbReference>
<name>A0ABV4QM67_9ACTN</name>
<gene>
    <name evidence="1" type="ORF">SM611_32960</name>
</gene>
<sequence length="325" mass="32574">MADVLLLSGADVRAVFDLPAAIASQRAAFGALGRREARLAPRLLLDGPDGDVAFCYVSRLPGTGAVAKFGSVNPGNAARGLPTVAALVTAQDPVDGRPVAIIEGEAVTTLRTSAASAVAADHLAAPGASRLAVVGCGVQGRAHVPAMAAVRPVSGVVLACRHPDTCTVAAGLSDELGIPVERAASVREAVEGAQIVVTATTSTEPVVFGAWLDPGCTVLSVGSFAPDRAEVDDEVLTRAAAVVVDDVPTALDHAGPVVAAVRAGHLSPEEVRPLGPVVAGLAAGRESPGDIVFYNSVGVGVQDTAAASVIVERARAAGVGRHVEL</sequence>
<evidence type="ECO:0000313" key="2">
    <source>
        <dbReference type="Proteomes" id="UP001569963"/>
    </source>
</evidence>
<dbReference type="RefSeq" id="WP_371954262.1">
    <property type="nucleotide sequence ID" value="NZ_JAXCEI010000021.1"/>
</dbReference>
<evidence type="ECO:0000313" key="1">
    <source>
        <dbReference type="EMBL" id="MFA1543765.1"/>
    </source>
</evidence>
<dbReference type="InterPro" id="IPR003462">
    <property type="entry name" value="ODC_Mu_crystall"/>
</dbReference>
<dbReference type="PANTHER" id="PTHR13812">
    <property type="entry name" value="KETIMINE REDUCTASE MU-CRYSTALLIN"/>
    <property type="match status" value="1"/>
</dbReference>
<dbReference type="InterPro" id="IPR036291">
    <property type="entry name" value="NAD(P)-bd_dom_sf"/>
</dbReference>
<dbReference type="Pfam" id="PF02423">
    <property type="entry name" value="OCD_Mu_crystall"/>
    <property type="match status" value="1"/>
</dbReference>
<keyword evidence="2" id="KW-1185">Reference proteome</keyword>
<dbReference type="InterPro" id="IPR023401">
    <property type="entry name" value="ODC_N"/>
</dbReference>
<dbReference type="Proteomes" id="UP001569963">
    <property type="component" value="Unassembled WGS sequence"/>
</dbReference>
<accession>A0ABV4QM67</accession>